<accession>A0ABU7NRY3</accession>
<name>A0ABU7NRY3_9ACTN</name>
<dbReference type="Proteomes" id="UP001307760">
    <property type="component" value="Unassembled WGS sequence"/>
</dbReference>
<reference evidence="2 3" key="1">
    <citation type="submission" date="2023-12" db="EMBL/GenBank/DDBJ databases">
        <title>30 novel species of actinomycetes from the DSMZ collection.</title>
        <authorList>
            <person name="Nouioui I."/>
        </authorList>
    </citation>
    <scope>NUCLEOTIDE SEQUENCE [LARGE SCALE GENOMIC DNA]</scope>
    <source>
        <strain evidence="2 3">DSM 41528</strain>
    </source>
</reference>
<dbReference type="EMBL" id="JAZBJP010000011">
    <property type="protein sequence ID" value="MEE4421599.1"/>
    <property type="molecule type" value="Genomic_DNA"/>
</dbReference>
<organism evidence="2 3">
    <name type="scientific">Streptomyces bugieae</name>
    <dbReference type="NCBI Taxonomy" id="3098223"/>
    <lineage>
        <taxon>Bacteria</taxon>
        <taxon>Bacillati</taxon>
        <taxon>Actinomycetota</taxon>
        <taxon>Actinomycetes</taxon>
        <taxon>Kitasatosporales</taxon>
        <taxon>Streptomycetaceae</taxon>
        <taxon>Streptomyces</taxon>
    </lineage>
</organism>
<gene>
    <name evidence="2" type="ORF">V2J85_19915</name>
</gene>
<evidence type="ECO:0000313" key="2">
    <source>
        <dbReference type="EMBL" id="MEE4421599.1"/>
    </source>
</evidence>
<dbReference type="RefSeq" id="WP_330822383.1">
    <property type="nucleotide sequence ID" value="NZ_JAZBJP010000011.1"/>
</dbReference>
<comment type="caution">
    <text evidence="2">The sequence shown here is derived from an EMBL/GenBank/DDBJ whole genome shotgun (WGS) entry which is preliminary data.</text>
</comment>
<sequence length="67" mass="6979">MEEVHPVLDARHTVGDLGEVAAAEFLLALEDVDDVEQGAGDAGELDGAVGGGEELEKRAAVPPRVVW</sequence>
<evidence type="ECO:0000256" key="1">
    <source>
        <dbReference type="SAM" id="MobiDB-lite"/>
    </source>
</evidence>
<keyword evidence="3" id="KW-1185">Reference proteome</keyword>
<protein>
    <submittedName>
        <fullName evidence="2">Uncharacterized protein</fullName>
    </submittedName>
</protein>
<evidence type="ECO:0000313" key="3">
    <source>
        <dbReference type="Proteomes" id="UP001307760"/>
    </source>
</evidence>
<proteinExistence type="predicted"/>
<feature type="region of interest" description="Disordered" evidence="1">
    <location>
        <begin position="38"/>
        <end position="67"/>
    </location>
</feature>